<dbReference type="PROSITE" id="PS00018">
    <property type="entry name" value="EF_HAND_1"/>
    <property type="match status" value="1"/>
</dbReference>
<dbReference type="EMBL" id="OE001096">
    <property type="protein sequence ID" value="CAD7455985.1"/>
    <property type="molecule type" value="Genomic_DNA"/>
</dbReference>
<feature type="domain" description="EF-hand" evidence="4">
    <location>
        <begin position="537"/>
        <end position="572"/>
    </location>
</feature>
<keyword evidence="1" id="KW-0677">Repeat</keyword>
<gene>
    <name evidence="5" type="ORF">TTEB3V08_LOCUS4030</name>
</gene>
<proteinExistence type="predicted"/>
<dbReference type="FunFam" id="1.10.238.10:FF:000001">
    <property type="entry name" value="Calmodulin 1"/>
    <property type="match status" value="1"/>
</dbReference>
<dbReference type="AlphaFoldDB" id="A0A7R9FME1"/>
<evidence type="ECO:0000256" key="2">
    <source>
        <dbReference type="ARBA" id="ARBA00022837"/>
    </source>
</evidence>
<dbReference type="Pfam" id="PF13499">
    <property type="entry name" value="EF-hand_7"/>
    <property type="match status" value="1"/>
</dbReference>
<feature type="compositionally biased region" description="Basic and acidic residues" evidence="3">
    <location>
        <begin position="355"/>
        <end position="371"/>
    </location>
</feature>
<evidence type="ECO:0000259" key="4">
    <source>
        <dbReference type="PROSITE" id="PS50222"/>
    </source>
</evidence>
<dbReference type="PROSITE" id="PS50222">
    <property type="entry name" value="EF_HAND_2"/>
    <property type="match status" value="2"/>
</dbReference>
<evidence type="ECO:0000256" key="1">
    <source>
        <dbReference type="ARBA" id="ARBA00022737"/>
    </source>
</evidence>
<feature type="region of interest" description="Disordered" evidence="3">
    <location>
        <begin position="355"/>
        <end position="375"/>
    </location>
</feature>
<sequence length="682" mass="75161">MCVVTGFGVAAWTKALLSQARNKPADGSGHVNQKGQAGQKAPVAGQKGGQTKPAQKPPTAQKGQVKAQPKAAAVKGGKKNKKGQRHQQHDLIVTIDLGRGGGWKHDHGESVREDEGAGSTIMVSLLGEIMGAGSTIMGRLWGWEHDRGESVRGDYGGWEHDHGESVREEEGAGSTIMGRLWGWEHDRGESVRGDYGGWEHDHGESVREEEGAGSTIMGRLWGWEHDRGESVRGDYGGWEHDHGESVREEEGAGSTIMGRLWGWEHDRGESVRGDYGGWEHDHGESVREEEGAGSTIMGRLWGWEHDRGESVRGDYGGWEHDHGESVREEEGAGSTIMGRLWGWEHDRGESVRGDYGGWEHDHGESVRKEEGAGSTIMPDHHKLTSIIPYQAGLLVKCSVFLACNLRGPKFDYRWNHSLADATVYLLGILSRTVPPQPRLIAPSATEHKRVYDADINLALSVPEKCYVSLCCAFSISDVASTEPLNMASPKTKWLVSKPFIDISDRLVSKPFIDVSDRLVSKPFIEVSDRLVKHHLDVFKVTWSAAFRVFDKNNDGMISSMELRHVMTNLGEKLSDEEVDDMIREADLDGDGMVNYEGMTRVIFIGSVPTFVWGKLVKPFCKKKLSTPNRDLNLDLPVISSLVYCESSALDHVATENFGGGLNPQNPPLATALPARDWMLCLS</sequence>
<accession>A0A7R9FME1</accession>
<dbReference type="InterPro" id="IPR011992">
    <property type="entry name" value="EF-hand-dom_pair"/>
</dbReference>
<dbReference type="CDD" id="cd00051">
    <property type="entry name" value="EFh"/>
    <property type="match status" value="1"/>
</dbReference>
<dbReference type="PANTHER" id="PTHR23048">
    <property type="entry name" value="MYOSIN LIGHT CHAIN 1, 3"/>
    <property type="match status" value="1"/>
</dbReference>
<reference evidence="5" key="1">
    <citation type="submission" date="2020-11" db="EMBL/GenBank/DDBJ databases">
        <authorList>
            <person name="Tran Van P."/>
        </authorList>
    </citation>
    <scope>NUCLEOTIDE SEQUENCE</scope>
</reference>
<dbReference type="SUPFAM" id="SSF47473">
    <property type="entry name" value="EF-hand"/>
    <property type="match status" value="1"/>
</dbReference>
<feature type="compositionally biased region" description="Basic and acidic residues" evidence="3">
    <location>
        <begin position="103"/>
        <end position="115"/>
    </location>
</feature>
<keyword evidence="2" id="KW-0106">Calcium</keyword>
<evidence type="ECO:0000313" key="5">
    <source>
        <dbReference type="EMBL" id="CAD7455985.1"/>
    </source>
</evidence>
<dbReference type="GO" id="GO:0016460">
    <property type="term" value="C:myosin II complex"/>
    <property type="evidence" value="ECO:0007669"/>
    <property type="project" value="TreeGrafter"/>
</dbReference>
<dbReference type="Gene3D" id="1.10.238.10">
    <property type="entry name" value="EF-hand"/>
    <property type="match status" value="1"/>
</dbReference>
<organism evidence="5">
    <name type="scientific">Timema tahoe</name>
    <dbReference type="NCBI Taxonomy" id="61484"/>
    <lineage>
        <taxon>Eukaryota</taxon>
        <taxon>Metazoa</taxon>
        <taxon>Ecdysozoa</taxon>
        <taxon>Arthropoda</taxon>
        <taxon>Hexapoda</taxon>
        <taxon>Insecta</taxon>
        <taxon>Pterygota</taxon>
        <taxon>Neoptera</taxon>
        <taxon>Polyneoptera</taxon>
        <taxon>Phasmatodea</taxon>
        <taxon>Timematodea</taxon>
        <taxon>Timematoidea</taxon>
        <taxon>Timematidae</taxon>
        <taxon>Timema</taxon>
    </lineage>
</organism>
<feature type="compositionally biased region" description="Low complexity" evidence="3">
    <location>
        <begin position="60"/>
        <end position="75"/>
    </location>
</feature>
<dbReference type="InterPro" id="IPR018247">
    <property type="entry name" value="EF_Hand_1_Ca_BS"/>
</dbReference>
<feature type="region of interest" description="Disordered" evidence="3">
    <location>
        <begin position="22"/>
        <end position="115"/>
    </location>
</feature>
<name>A0A7R9FME1_9NEOP</name>
<dbReference type="SMART" id="SM00054">
    <property type="entry name" value="EFh"/>
    <property type="match status" value="2"/>
</dbReference>
<dbReference type="InterPro" id="IPR002048">
    <property type="entry name" value="EF_hand_dom"/>
</dbReference>
<dbReference type="PANTHER" id="PTHR23048:SF0">
    <property type="entry name" value="CALMODULIN LIKE 3"/>
    <property type="match status" value="1"/>
</dbReference>
<feature type="domain" description="EF-hand" evidence="4">
    <location>
        <begin position="573"/>
        <end position="608"/>
    </location>
</feature>
<evidence type="ECO:0000256" key="3">
    <source>
        <dbReference type="SAM" id="MobiDB-lite"/>
    </source>
</evidence>
<feature type="compositionally biased region" description="Basic residues" evidence="3">
    <location>
        <begin position="76"/>
        <end position="86"/>
    </location>
</feature>
<protein>
    <recommendedName>
        <fullName evidence="4">EF-hand domain-containing protein</fullName>
    </recommendedName>
</protein>
<dbReference type="GO" id="GO:0005509">
    <property type="term" value="F:calcium ion binding"/>
    <property type="evidence" value="ECO:0007669"/>
    <property type="project" value="InterPro"/>
</dbReference>
<dbReference type="InterPro" id="IPR050230">
    <property type="entry name" value="CALM/Myosin/TropC-like"/>
</dbReference>